<comment type="caution">
    <text evidence="1">The sequence shown here is derived from an EMBL/GenBank/DDBJ whole genome shotgun (WGS) entry which is preliminary data.</text>
</comment>
<organism evidence="1 2">
    <name type="scientific">Cardiocondyla obscurior</name>
    <dbReference type="NCBI Taxonomy" id="286306"/>
    <lineage>
        <taxon>Eukaryota</taxon>
        <taxon>Metazoa</taxon>
        <taxon>Ecdysozoa</taxon>
        <taxon>Arthropoda</taxon>
        <taxon>Hexapoda</taxon>
        <taxon>Insecta</taxon>
        <taxon>Pterygota</taxon>
        <taxon>Neoptera</taxon>
        <taxon>Endopterygota</taxon>
        <taxon>Hymenoptera</taxon>
        <taxon>Apocrita</taxon>
        <taxon>Aculeata</taxon>
        <taxon>Formicoidea</taxon>
        <taxon>Formicidae</taxon>
        <taxon>Myrmicinae</taxon>
        <taxon>Cardiocondyla</taxon>
    </lineage>
</organism>
<keyword evidence="2" id="KW-1185">Reference proteome</keyword>
<accession>A0AAW2GS21</accession>
<dbReference type="EMBL" id="JADYXP020000002">
    <property type="protein sequence ID" value="KAL0130075.1"/>
    <property type="molecule type" value="Genomic_DNA"/>
</dbReference>
<evidence type="ECO:0000313" key="2">
    <source>
        <dbReference type="Proteomes" id="UP001430953"/>
    </source>
</evidence>
<protein>
    <recommendedName>
        <fullName evidence="3">Secreted protein</fullName>
    </recommendedName>
</protein>
<name>A0AAW2GS21_9HYME</name>
<evidence type="ECO:0000313" key="1">
    <source>
        <dbReference type="EMBL" id="KAL0130075.1"/>
    </source>
</evidence>
<dbReference type="Proteomes" id="UP001430953">
    <property type="component" value="Unassembled WGS sequence"/>
</dbReference>
<reference evidence="1 2" key="1">
    <citation type="submission" date="2023-03" db="EMBL/GenBank/DDBJ databases">
        <title>High recombination rates correlate with genetic variation in Cardiocondyla obscurior ants.</title>
        <authorList>
            <person name="Errbii M."/>
        </authorList>
    </citation>
    <scope>NUCLEOTIDE SEQUENCE [LARGE SCALE GENOMIC DNA]</scope>
    <source>
        <strain evidence="1">Alpha-2009</strain>
        <tissue evidence="1">Whole body</tissue>
    </source>
</reference>
<gene>
    <name evidence="1" type="ORF">PUN28_001992</name>
</gene>
<sequence length="113" mass="13294">MPLPSQLIFSSFLYSVGRNGRVRECVATQDTSTWLGCSATGEWQARRFAESPSPSLSRGCKHTNTQRRVSRQCFHASQLKRKSNESWQTWRPKNWNRKFPEKHFAEYEIRSKR</sequence>
<dbReference type="AlphaFoldDB" id="A0AAW2GS21"/>
<evidence type="ECO:0008006" key="3">
    <source>
        <dbReference type="Google" id="ProtNLM"/>
    </source>
</evidence>
<proteinExistence type="predicted"/>